<accession>A0AAW2IP27</accession>
<dbReference type="EMBL" id="JACGWJ010001290">
    <property type="protein sequence ID" value="KAL0283375.1"/>
    <property type="molecule type" value="Genomic_DNA"/>
</dbReference>
<sequence length="174" mass="19440">MEVDACLGQDLFSEKVLRCGALVSGPAGLGGPGTVIYWLEPGMSLVRPAELGHYQLFSRSSLLDAWESSTLIYLAARARRASNLVVGFLARDLKKPPSSNHFAKALALTSWVTDGTSKAAVLKHWRYSFRGSPSFWQMENRLNSFFWCFSLLANWCRKREPNSWKLLSQPGVID</sequence>
<reference evidence="1" key="2">
    <citation type="journal article" date="2024" name="Plant">
        <title>Genomic evolution and insights into agronomic trait innovations of Sesamum species.</title>
        <authorList>
            <person name="Miao H."/>
            <person name="Wang L."/>
            <person name="Qu L."/>
            <person name="Liu H."/>
            <person name="Sun Y."/>
            <person name="Le M."/>
            <person name="Wang Q."/>
            <person name="Wei S."/>
            <person name="Zheng Y."/>
            <person name="Lin W."/>
            <person name="Duan Y."/>
            <person name="Cao H."/>
            <person name="Xiong S."/>
            <person name="Wang X."/>
            <person name="Wei L."/>
            <person name="Li C."/>
            <person name="Ma Q."/>
            <person name="Ju M."/>
            <person name="Zhao R."/>
            <person name="Li G."/>
            <person name="Mu C."/>
            <person name="Tian Q."/>
            <person name="Mei H."/>
            <person name="Zhang T."/>
            <person name="Gao T."/>
            <person name="Zhang H."/>
        </authorList>
    </citation>
    <scope>NUCLEOTIDE SEQUENCE</scope>
    <source>
        <strain evidence="1">G02</strain>
    </source>
</reference>
<proteinExistence type="predicted"/>
<name>A0AAW2IP27_SESRA</name>
<evidence type="ECO:0000313" key="1">
    <source>
        <dbReference type="EMBL" id="KAL0283375.1"/>
    </source>
</evidence>
<gene>
    <name evidence="1" type="ORF">Sradi_7231800</name>
</gene>
<comment type="caution">
    <text evidence="1">The sequence shown here is derived from an EMBL/GenBank/DDBJ whole genome shotgun (WGS) entry which is preliminary data.</text>
</comment>
<dbReference type="AlphaFoldDB" id="A0AAW2IP27"/>
<reference evidence="1" key="1">
    <citation type="submission" date="2020-06" db="EMBL/GenBank/DDBJ databases">
        <authorList>
            <person name="Li T."/>
            <person name="Hu X."/>
            <person name="Zhang T."/>
            <person name="Song X."/>
            <person name="Zhang H."/>
            <person name="Dai N."/>
            <person name="Sheng W."/>
            <person name="Hou X."/>
            <person name="Wei L."/>
        </authorList>
    </citation>
    <scope>NUCLEOTIDE SEQUENCE</scope>
    <source>
        <strain evidence="1">G02</strain>
        <tissue evidence="1">Leaf</tissue>
    </source>
</reference>
<protein>
    <submittedName>
        <fullName evidence="1">Uncharacterized protein</fullName>
    </submittedName>
</protein>
<organism evidence="1">
    <name type="scientific">Sesamum radiatum</name>
    <name type="common">Black benniseed</name>
    <dbReference type="NCBI Taxonomy" id="300843"/>
    <lineage>
        <taxon>Eukaryota</taxon>
        <taxon>Viridiplantae</taxon>
        <taxon>Streptophyta</taxon>
        <taxon>Embryophyta</taxon>
        <taxon>Tracheophyta</taxon>
        <taxon>Spermatophyta</taxon>
        <taxon>Magnoliopsida</taxon>
        <taxon>eudicotyledons</taxon>
        <taxon>Gunneridae</taxon>
        <taxon>Pentapetalae</taxon>
        <taxon>asterids</taxon>
        <taxon>lamiids</taxon>
        <taxon>Lamiales</taxon>
        <taxon>Pedaliaceae</taxon>
        <taxon>Sesamum</taxon>
    </lineage>
</organism>